<dbReference type="AlphaFoldDB" id="A0A372FX55"/>
<dbReference type="InterPro" id="IPR016181">
    <property type="entry name" value="Acyl_CoA_acyltransferase"/>
</dbReference>
<dbReference type="EMBL" id="QVFU01000017">
    <property type="protein sequence ID" value="RFS45387.1"/>
    <property type="molecule type" value="Genomic_DNA"/>
</dbReference>
<dbReference type="Gene3D" id="3.40.630.30">
    <property type="match status" value="1"/>
</dbReference>
<evidence type="ECO:0000313" key="3">
    <source>
        <dbReference type="EMBL" id="RFS45387.1"/>
    </source>
</evidence>
<dbReference type="PROSITE" id="PS51186">
    <property type="entry name" value="GNAT"/>
    <property type="match status" value="1"/>
</dbReference>
<dbReference type="GO" id="GO:0016747">
    <property type="term" value="F:acyltransferase activity, transferring groups other than amino-acyl groups"/>
    <property type="evidence" value="ECO:0007669"/>
    <property type="project" value="InterPro"/>
</dbReference>
<evidence type="ECO:0000259" key="2">
    <source>
        <dbReference type="PROSITE" id="PS51186"/>
    </source>
</evidence>
<evidence type="ECO:0000256" key="1">
    <source>
        <dbReference type="SAM" id="MobiDB-lite"/>
    </source>
</evidence>
<reference evidence="3 4" key="1">
    <citation type="submission" date="2018-08" db="EMBL/GenBank/DDBJ databases">
        <title>Verrucosispora craniellae sp. nov., isolated from a marine sponge in the South China Sea.</title>
        <authorList>
            <person name="Li L."/>
            <person name="Lin H.W."/>
        </authorList>
    </citation>
    <scope>NUCLEOTIDE SEQUENCE [LARGE SCALE GENOMIC DNA]</scope>
    <source>
        <strain evidence="3 4">LHW63014</strain>
    </source>
</reference>
<keyword evidence="3" id="KW-0808">Transferase</keyword>
<comment type="caution">
    <text evidence="3">The sequence shown here is derived from an EMBL/GenBank/DDBJ whole genome shotgun (WGS) entry which is preliminary data.</text>
</comment>
<keyword evidence="4" id="KW-1185">Reference proteome</keyword>
<dbReference type="Pfam" id="PF13302">
    <property type="entry name" value="Acetyltransf_3"/>
    <property type="match status" value="1"/>
</dbReference>
<sequence length="234" mass="25291">MASLPDDDACRCGRDATAARRPMSIVSAKITVDENFHQSTRLPRSVRARTLAEPTTGGPTVRTDTPHGDGLVLRPWAERDLPQLVLIFDHPEMAHRLPVASPFDRTAAEAYLAKASASRERLYLAVTGPDDLALGEVMLNLVTGGIGYAVGPPYRGRRLAARALRLVTAYADSIPGLPSTYLEIEADNAGSIATARAIGYRPAGGEPVVVHEGRRRLVLHRWERGGAVTPRTRS</sequence>
<name>A0A372FX55_9ACTN</name>
<dbReference type="InterPro" id="IPR000182">
    <property type="entry name" value="GNAT_dom"/>
</dbReference>
<evidence type="ECO:0000313" key="4">
    <source>
        <dbReference type="Proteomes" id="UP000262621"/>
    </source>
</evidence>
<dbReference type="SUPFAM" id="SSF55729">
    <property type="entry name" value="Acyl-CoA N-acyltransferases (Nat)"/>
    <property type="match status" value="1"/>
</dbReference>
<protein>
    <submittedName>
        <fullName evidence="3">N-acetyltransferase</fullName>
    </submittedName>
</protein>
<accession>A0A372FX55</accession>
<organism evidence="3 4">
    <name type="scientific">Micromonospora craniellae</name>
    <dbReference type="NCBI Taxonomy" id="2294034"/>
    <lineage>
        <taxon>Bacteria</taxon>
        <taxon>Bacillati</taxon>
        <taxon>Actinomycetota</taxon>
        <taxon>Actinomycetes</taxon>
        <taxon>Micromonosporales</taxon>
        <taxon>Micromonosporaceae</taxon>
        <taxon>Micromonospora</taxon>
    </lineage>
</organism>
<proteinExistence type="predicted"/>
<feature type="region of interest" description="Disordered" evidence="1">
    <location>
        <begin position="41"/>
        <end position="67"/>
    </location>
</feature>
<dbReference type="Proteomes" id="UP000262621">
    <property type="component" value="Unassembled WGS sequence"/>
</dbReference>
<gene>
    <name evidence="3" type="ORF">D0Q02_17165</name>
</gene>
<feature type="domain" description="N-acetyltransferase" evidence="2">
    <location>
        <begin position="71"/>
        <end position="224"/>
    </location>
</feature>